<protein>
    <recommendedName>
        <fullName evidence="3">DUF3052 domain-containing protein</fullName>
    </recommendedName>
</protein>
<evidence type="ECO:0008006" key="3">
    <source>
        <dbReference type="Google" id="ProtNLM"/>
    </source>
</evidence>
<organism evidence="1 2">
    <name type="scientific">Scytonema hofmannii PCC 7110</name>
    <dbReference type="NCBI Taxonomy" id="128403"/>
    <lineage>
        <taxon>Bacteria</taxon>
        <taxon>Bacillati</taxon>
        <taxon>Cyanobacteriota</taxon>
        <taxon>Cyanophyceae</taxon>
        <taxon>Nostocales</taxon>
        <taxon>Scytonemataceae</taxon>
        <taxon>Scytonema</taxon>
    </lineage>
</organism>
<dbReference type="STRING" id="128403.WA1_00915"/>
<comment type="caution">
    <text evidence="1">The sequence shown here is derived from an EMBL/GenBank/DDBJ whole genome shotgun (WGS) entry which is preliminary data.</text>
</comment>
<keyword evidence="2" id="KW-1185">Reference proteome</keyword>
<evidence type="ECO:0000313" key="2">
    <source>
        <dbReference type="Proteomes" id="UP000076925"/>
    </source>
</evidence>
<dbReference type="Proteomes" id="UP000076925">
    <property type="component" value="Unassembled WGS sequence"/>
</dbReference>
<proteinExistence type="predicted"/>
<name>A0A139XGE1_9CYAN</name>
<reference evidence="1 2" key="1">
    <citation type="journal article" date="2013" name="Genome Biol. Evol.">
        <title>Genomes of Stigonematalean cyanobacteria (subsection V) and the evolution of oxygenic photosynthesis from prokaryotes to plastids.</title>
        <authorList>
            <person name="Dagan T."/>
            <person name="Roettger M."/>
            <person name="Stucken K."/>
            <person name="Landan G."/>
            <person name="Koch R."/>
            <person name="Major P."/>
            <person name="Gould S.B."/>
            <person name="Goremykin V.V."/>
            <person name="Rippka R."/>
            <person name="Tandeau de Marsac N."/>
            <person name="Gugger M."/>
            <person name="Lockhart P.J."/>
            <person name="Allen J.F."/>
            <person name="Brune I."/>
            <person name="Maus I."/>
            <person name="Puhler A."/>
            <person name="Martin W.F."/>
        </authorList>
    </citation>
    <scope>NUCLEOTIDE SEQUENCE [LARGE SCALE GENOMIC DNA]</scope>
    <source>
        <strain evidence="1 2">PCC 7110</strain>
    </source>
</reference>
<dbReference type="AlphaFoldDB" id="A0A139XGE1"/>
<gene>
    <name evidence="1" type="ORF">WA1_00915</name>
</gene>
<accession>A0A139XGE1</accession>
<dbReference type="OrthoDB" id="9800461at2"/>
<dbReference type="EMBL" id="ANNX02000012">
    <property type="protein sequence ID" value="KYC43758.1"/>
    <property type="molecule type" value="Genomic_DNA"/>
</dbReference>
<sequence>MVDSPLIKKLCIKSGQRMIIINPPVGYMDLLGALPEGVELATELEGTFDFIHLFVQTISELENFAPKVISALKYDGMLWIAYPKRTSKVKTDIYRDVGWDVIENAGLRGVSQIAINDVWSALRFRPAERVGK</sequence>
<evidence type="ECO:0000313" key="1">
    <source>
        <dbReference type="EMBL" id="KYC43758.1"/>
    </source>
</evidence>